<dbReference type="GO" id="GO:0006298">
    <property type="term" value="P:mismatch repair"/>
    <property type="evidence" value="ECO:0007669"/>
    <property type="project" value="InterPro"/>
</dbReference>
<dbReference type="InterPro" id="IPR027417">
    <property type="entry name" value="P-loop_NTPase"/>
</dbReference>
<accession>A0A4C2EAA3</accession>
<dbReference type="InterPro" id="IPR007696">
    <property type="entry name" value="DNA_mismatch_repair_MutS_core"/>
</dbReference>
<dbReference type="EMBL" id="BIMX01000022">
    <property type="protein sequence ID" value="GCF00822.1"/>
    <property type="molecule type" value="Genomic_DNA"/>
</dbReference>
<dbReference type="SMART" id="SM00534">
    <property type="entry name" value="MUTSac"/>
    <property type="match status" value="1"/>
</dbReference>
<feature type="domain" description="DNA mismatch repair proteins mutS family" evidence="5">
    <location>
        <begin position="663"/>
        <end position="679"/>
    </location>
</feature>
<sequence>MDHNISSFVAEESLIIGETTILCIEVLRNKFGCCILEGSTGTLKILMQDISLSISKSDETNMIAESLILVNNPQVCLVSIRLEEASYNHIDRVCSNNDCKLELQPADRYRHANDVQLLSVENHRGITILKNLMASASDSTFVTTSTISCLLAWLNKNHKNELEDDTTTMLPLRSNEMIHQVEILDLKDRAFIDEDSLFSLNVFPQMQKMGNDKLVQNACFSVWELLGRDLSEMGKKKLRSWITGPLTNKEMILKRYGIIRTLLNRNNVSLFADLQTAARHMPNVISIMNQLQKGKATVSSWNSLAEFLARNLQVYLLVSMLHYDRSKQNIFSRIQQMVDPKTLKKLSVRINDVIDLETSREMKSITIRNGVDLRLDNCRNVYNRLETILCDVAKDAEIAILNSLAEGGIEIDAINESLVNAVYIPQLGYLVTLEVEFDKAEWIVQNLQWDEIFRTETNIYYKNYRVDELDKQFGDIHTLIFDLKIEVLHTFQNHILEQSEMLCICGHLLAELEVLLSFAYVSESNNYVEPEITEKECVLEVEEGRHALYETMVDTYIPNSVNLNGGRFSSVDSTPWSENGFKRIAILTGANQSGKSVFLTQNGLIVLLAQIGCFVPAKWAKIGIVDRILSRIRTRETMSKDQSTFALDSLQMAKCLSLATEKSLILVDEFGKGTDIVDGPALFGSIVSVLSEDQKCPRIIGCTHFHELFKDGILSEDLLGVKHYTTAILVNQEEQSQTIKVHEENFGITFLYSVQEGISRKSFGIYCAKVCGIDRSITARADKLASLINQGYDIVDFCGRLTETEITHSKKNQEIIKRFLLWDLDLERTTDASDLKEKLRSVIYPPD</sequence>
<dbReference type="SMART" id="SM00533">
    <property type="entry name" value="MUTSd"/>
    <property type="match status" value="1"/>
</dbReference>
<keyword evidence="2" id="KW-0547">Nucleotide-binding</keyword>
<dbReference type="InterPro" id="IPR036187">
    <property type="entry name" value="DNA_mismatch_repair_MutS_sf"/>
</dbReference>
<comment type="similarity">
    <text evidence="1">Belongs to the DNA mismatch repair MutS family.</text>
</comment>
<keyword evidence="4" id="KW-0238">DNA-binding</keyword>
<evidence type="ECO:0000256" key="1">
    <source>
        <dbReference type="ARBA" id="ARBA00006271"/>
    </source>
</evidence>
<protein>
    <submittedName>
        <fullName evidence="6">MutS protein msh5</fullName>
    </submittedName>
</protein>
<dbReference type="Pfam" id="PF00488">
    <property type="entry name" value="MutS_V"/>
    <property type="match status" value="1"/>
</dbReference>
<dbReference type="Gene3D" id="1.10.1420.10">
    <property type="match status" value="1"/>
</dbReference>
<keyword evidence="3" id="KW-0067">ATP-binding</keyword>
<gene>
    <name evidence="6" type="primary">MSH5</name>
    <name evidence="6" type="ORF">ZYGM_002186</name>
</gene>
<name>A0A4C2EAA3_9SACH</name>
<dbReference type="GO" id="GO:0140664">
    <property type="term" value="F:ATP-dependent DNA damage sensor activity"/>
    <property type="evidence" value="ECO:0007669"/>
    <property type="project" value="InterPro"/>
</dbReference>
<reference evidence="6 7" key="1">
    <citation type="submission" date="2019-01" db="EMBL/GenBank/DDBJ databases">
        <title>Draft Genome Sequencing of Zygosaccharomyces mellis Ca-7.</title>
        <authorList>
            <person name="Shiwa Y."/>
            <person name="Kanesaki Y."/>
            <person name="Ishige T."/>
            <person name="Mura K."/>
            <person name="Hori T."/>
            <person name="Tamura T."/>
        </authorList>
    </citation>
    <scope>NUCLEOTIDE SEQUENCE [LARGE SCALE GENOMIC DNA]</scope>
    <source>
        <strain evidence="6 7">Ca-7</strain>
    </source>
</reference>
<dbReference type="GO" id="GO:0005524">
    <property type="term" value="F:ATP binding"/>
    <property type="evidence" value="ECO:0007669"/>
    <property type="project" value="UniProtKB-KW"/>
</dbReference>
<dbReference type="OrthoDB" id="29596at2759"/>
<dbReference type="AlphaFoldDB" id="A0A4C2EAA3"/>
<dbReference type="Pfam" id="PF05192">
    <property type="entry name" value="MutS_III"/>
    <property type="match status" value="1"/>
</dbReference>
<evidence type="ECO:0000313" key="6">
    <source>
        <dbReference type="EMBL" id="GCF00822.1"/>
    </source>
</evidence>
<dbReference type="Proteomes" id="UP000301737">
    <property type="component" value="Unassembled WGS sequence"/>
</dbReference>
<dbReference type="PROSITE" id="PS00486">
    <property type="entry name" value="DNA_MISMATCH_REPAIR_2"/>
    <property type="match status" value="1"/>
</dbReference>
<evidence type="ECO:0000313" key="7">
    <source>
        <dbReference type="Proteomes" id="UP000301737"/>
    </source>
</evidence>
<dbReference type="GO" id="GO:0030983">
    <property type="term" value="F:mismatched DNA binding"/>
    <property type="evidence" value="ECO:0007669"/>
    <property type="project" value="InterPro"/>
</dbReference>
<evidence type="ECO:0000256" key="2">
    <source>
        <dbReference type="ARBA" id="ARBA00022741"/>
    </source>
</evidence>
<evidence type="ECO:0000259" key="5">
    <source>
        <dbReference type="PROSITE" id="PS00486"/>
    </source>
</evidence>
<dbReference type="CDD" id="cd03281">
    <property type="entry name" value="ABC_MSH5_euk"/>
    <property type="match status" value="1"/>
</dbReference>
<dbReference type="InterPro" id="IPR045076">
    <property type="entry name" value="MutS"/>
</dbReference>
<organism evidence="6 7">
    <name type="scientific">Zygosaccharomyces mellis</name>
    <dbReference type="NCBI Taxonomy" id="42258"/>
    <lineage>
        <taxon>Eukaryota</taxon>
        <taxon>Fungi</taxon>
        <taxon>Dikarya</taxon>
        <taxon>Ascomycota</taxon>
        <taxon>Saccharomycotina</taxon>
        <taxon>Saccharomycetes</taxon>
        <taxon>Saccharomycetales</taxon>
        <taxon>Saccharomycetaceae</taxon>
        <taxon>Zygosaccharomyces</taxon>
    </lineage>
</organism>
<dbReference type="GO" id="GO:0005634">
    <property type="term" value="C:nucleus"/>
    <property type="evidence" value="ECO:0007669"/>
    <property type="project" value="TreeGrafter"/>
</dbReference>
<dbReference type="PIRSF" id="PIRSF005813">
    <property type="entry name" value="MSH2"/>
    <property type="match status" value="1"/>
</dbReference>
<evidence type="ECO:0000256" key="4">
    <source>
        <dbReference type="ARBA" id="ARBA00023125"/>
    </source>
</evidence>
<evidence type="ECO:0000256" key="3">
    <source>
        <dbReference type="ARBA" id="ARBA00022840"/>
    </source>
</evidence>
<dbReference type="InterPro" id="IPR011184">
    <property type="entry name" value="DNA_mismatch_repair_Msh2"/>
</dbReference>
<dbReference type="GO" id="GO:0051026">
    <property type="term" value="P:chiasma assembly"/>
    <property type="evidence" value="ECO:0007669"/>
    <property type="project" value="TreeGrafter"/>
</dbReference>
<dbReference type="Gene3D" id="3.40.50.300">
    <property type="entry name" value="P-loop containing nucleotide triphosphate hydrolases"/>
    <property type="match status" value="1"/>
</dbReference>
<dbReference type="PANTHER" id="PTHR11361">
    <property type="entry name" value="DNA MISMATCH REPAIR PROTEIN MUTS FAMILY MEMBER"/>
    <property type="match status" value="1"/>
</dbReference>
<dbReference type="InterPro" id="IPR000432">
    <property type="entry name" value="DNA_mismatch_repair_MutS_C"/>
</dbReference>
<dbReference type="PANTHER" id="PTHR11361:SF20">
    <property type="entry name" value="MUTS PROTEIN HOMOLOG 5"/>
    <property type="match status" value="1"/>
</dbReference>
<keyword evidence="7" id="KW-1185">Reference proteome</keyword>
<proteinExistence type="inferred from homology"/>
<comment type="caution">
    <text evidence="6">The sequence shown here is derived from an EMBL/GenBank/DDBJ whole genome shotgun (WGS) entry which is preliminary data.</text>
</comment>
<dbReference type="SUPFAM" id="SSF52540">
    <property type="entry name" value="P-loop containing nucleoside triphosphate hydrolases"/>
    <property type="match status" value="1"/>
</dbReference>
<dbReference type="SUPFAM" id="SSF48334">
    <property type="entry name" value="DNA repair protein MutS, domain III"/>
    <property type="match status" value="1"/>
</dbReference>